<reference evidence="2" key="1">
    <citation type="journal article" date="2023" name="Mol. Phylogenet. Evol.">
        <title>Genome-scale phylogeny and comparative genomics of the fungal order Sordariales.</title>
        <authorList>
            <person name="Hensen N."/>
            <person name="Bonometti L."/>
            <person name="Westerberg I."/>
            <person name="Brannstrom I.O."/>
            <person name="Guillou S."/>
            <person name="Cros-Aarteil S."/>
            <person name="Calhoun S."/>
            <person name="Haridas S."/>
            <person name="Kuo A."/>
            <person name="Mondo S."/>
            <person name="Pangilinan J."/>
            <person name="Riley R."/>
            <person name="LaButti K."/>
            <person name="Andreopoulos B."/>
            <person name="Lipzen A."/>
            <person name="Chen C."/>
            <person name="Yan M."/>
            <person name="Daum C."/>
            <person name="Ng V."/>
            <person name="Clum A."/>
            <person name="Steindorff A."/>
            <person name="Ohm R.A."/>
            <person name="Martin F."/>
            <person name="Silar P."/>
            <person name="Natvig D.O."/>
            <person name="Lalanne C."/>
            <person name="Gautier V."/>
            <person name="Ament-Velasquez S.L."/>
            <person name="Kruys A."/>
            <person name="Hutchinson M.I."/>
            <person name="Powell A.J."/>
            <person name="Barry K."/>
            <person name="Miller A.N."/>
            <person name="Grigoriev I.V."/>
            <person name="Debuchy R."/>
            <person name="Gladieux P."/>
            <person name="Hiltunen Thoren M."/>
            <person name="Johannesson H."/>
        </authorList>
    </citation>
    <scope>NUCLEOTIDE SEQUENCE</scope>
    <source>
        <strain evidence="2">PSN324</strain>
    </source>
</reference>
<dbReference type="Proteomes" id="UP001321749">
    <property type="component" value="Unassembled WGS sequence"/>
</dbReference>
<keyword evidence="3" id="KW-1185">Reference proteome</keyword>
<dbReference type="AlphaFoldDB" id="A0AAV9HLR3"/>
<reference evidence="2" key="2">
    <citation type="submission" date="2023-06" db="EMBL/GenBank/DDBJ databases">
        <authorList>
            <consortium name="Lawrence Berkeley National Laboratory"/>
            <person name="Mondo S.J."/>
            <person name="Hensen N."/>
            <person name="Bonometti L."/>
            <person name="Westerberg I."/>
            <person name="Brannstrom I.O."/>
            <person name="Guillou S."/>
            <person name="Cros-Aarteil S."/>
            <person name="Calhoun S."/>
            <person name="Haridas S."/>
            <person name="Kuo A."/>
            <person name="Pangilinan J."/>
            <person name="Riley R."/>
            <person name="Labutti K."/>
            <person name="Andreopoulos B."/>
            <person name="Lipzen A."/>
            <person name="Chen C."/>
            <person name="Yanf M."/>
            <person name="Daum C."/>
            <person name="Ng V."/>
            <person name="Clum A."/>
            <person name="Steindorff A."/>
            <person name="Ohm R."/>
            <person name="Martin F."/>
            <person name="Silar P."/>
            <person name="Natvig D."/>
            <person name="Lalanne C."/>
            <person name="Gautier V."/>
            <person name="Ament-Velasquez S.L."/>
            <person name="Kruys A."/>
            <person name="Hutchinson M.I."/>
            <person name="Powell A.J."/>
            <person name="Barry K."/>
            <person name="Miller A.N."/>
            <person name="Grigoriev I.V."/>
            <person name="Debuchy R."/>
            <person name="Gladieux P."/>
            <person name="Thoren M.H."/>
            <person name="Johannesson H."/>
        </authorList>
    </citation>
    <scope>NUCLEOTIDE SEQUENCE</scope>
    <source>
        <strain evidence="2">PSN324</strain>
    </source>
</reference>
<sequence>MESIQLAQMLADLSDLNAAQDSQAAVGLVNANKTLNQPTPTTPATSAEATQPSDHLRPPIRPGQKNHTRNGSTGSIGSSSSFISRTASPAKFDKYGRRILTPPNTRTNSTYGSIPGTPRVRPEGEMNDDDVDRAGSLMALYEIRAKLKDQDNRSLHKLREKIMALQQQRQSQESNAKEVTDSSTQPQSGRARYIFPKSS</sequence>
<organism evidence="2 3">
    <name type="scientific">Cladorrhinum samala</name>
    <dbReference type="NCBI Taxonomy" id="585594"/>
    <lineage>
        <taxon>Eukaryota</taxon>
        <taxon>Fungi</taxon>
        <taxon>Dikarya</taxon>
        <taxon>Ascomycota</taxon>
        <taxon>Pezizomycotina</taxon>
        <taxon>Sordariomycetes</taxon>
        <taxon>Sordariomycetidae</taxon>
        <taxon>Sordariales</taxon>
        <taxon>Podosporaceae</taxon>
        <taxon>Cladorrhinum</taxon>
    </lineage>
</organism>
<protein>
    <submittedName>
        <fullName evidence="2">Uncharacterized protein</fullName>
    </submittedName>
</protein>
<feature type="region of interest" description="Disordered" evidence="1">
    <location>
        <begin position="160"/>
        <end position="199"/>
    </location>
</feature>
<evidence type="ECO:0000256" key="1">
    <source>
        <dbReference type="SAM" id="MobiDB-lite"/>
    </source>
</evidence>
<feature type="compositionally biased region" description="Low complexity" evidence="1">
    <location>
        <begin position="37"/>
        <end position="53"/>
    </location>
</feature>
<feature type="compositionally biased region" description="Low complexity" evidence="1">
    <location>
        <begin position="71"/>
        <end position="84"/>
    </location>
</feature>
<feature type="region of interest" description="Disordered" evidence="1">
    <location>
        <begin position="32"/>
        <end position="131"/>
    </location>
</feature>
<evidence type="ECO:0000313" key="3">
    <source>
        <dbReference type="Proteomes" id="UP001321749"/>
    </source>
</evidence>
<name>A0AAV9HLR3_9PEZI</name>
<proteinExistence type="predicted"/>
<evidence type="ECO:0000313" key="2">
    <source>
        <dbReference type="EMBL" id="KAK4461273.1"/>
    </source>
</evidence>
<feature type="compositionally biased region" description="Polar residues" evidence="1">
    <location>
        <begin position="165"/>
        <end position="174"/>
    </location>
</feature>
<feature type="compositionally biased region" description="Polar residues" evidence="1">
    <location>
        <begin position="102"/>
        <end position="112"/>
    </location>
</feature>
<comment type="caution">
    <text evidence="2">The sequence shown here is derived from an EMBL/GenBank/DDBJ whole genome shotgun (WGS) entry which is preliminary data.</text>
</comment>
<dbReference type="EMBL" id="MU864994">
    <property type="protein sequence ID" value="KAK4461273.1"/>
    <property type="molecule type" value="Genomic_DNA"/>
</dbReference>
<gene>
    <name evidence="2" type="ORF">QBC42DRAFT_95061</name>
</gene>
<accession>A0AAV9HLR3</accession>